<comment type="caution">
    <text evidence="2">The sequence shown here is derived from an EMBL/GenBank/DDBJ whole genome shotgun (WGS) entry which is preliminary data.</text>
</comment>
<dbReference type="SUPFAM" id="SSF56281">
    <property type="entry name" value="Metallo-hydrolase/oxidoreductase"/>
    <property type="match status" value="1"/>
</dbReference>
<dbReference type="InterPro" id="IPR036866">
    <property type="entry name" value="RibonucZ/Hydroxyglut_hydro"/>
</dbReference>
<name>A0A235C0Z1_UNCW3</name>
<dbReference type="Proteomes" id="UP000215215">
    <property type="component" value="Unassembled WGS sequence"/>
</dbReference>
<evidence type="ECO:0000256" key="1">
    <source>
        <dbReference type="SAM" id="MobiDB-lite"/>
    </source>
</evidence>
<dbReference type="Gene3D" id="3.60.15.10">
    <property type="entry name" value="Ribonuclease Z/Hydroxyacylglutathione hydrolase-like"/>
    <property type="match status" value="1"/>
</dbReference>
<dbReference type="EMBL" id="NOZQ01000015">
    <property type="protein sequence ID" value="OYD17475.1"/>
    <property type="molecule type" value="Genomic_DNA"/>
</dbReference>
<evidence type="ECO:0000313" key="2">
    <source>
        <dbReference type="EMBL" id="OYD17475.1"/>
    </source>
</evidence>
<dbReference type="PANTHER" id="PTHR30619:SF1">
    <property type="entry name" value="RECOMBINATION PROTEIN 2"/>
    <property type="match status" value="1"/>
</dbReference>
<dbReference type="InterPro" id="IPR052159">
    <property type="entry name" value="Competence_DNA_uptake"/>
</dbReference>
<proteinExistence type="predicted"/>
<organism evidence="2 3">
    <name type="scientific">candidate division WOR-3 bacterium JGI_Cruoil_03_44_89</name>
    <dbReference type="NCBI Taxonomy" id="1973748"/>
    <lineage>
        <taxon>Bacteria</taxon>
        <taxon>Bacteria division WOR-3</taxon>
    </lineage>
</organism>
<dbReference type="PANTHER" id="PTHR30619">
    <property type="entry name" value="DNA INTERNALIZATION/COMPETENCE PROTEIN COMEC/REC2"/>
    <property type="match status" value="1"/>
</dbReference>
<evidence type="ECO:0008006" key="4">
    <source>
        <dbReference type="Google" id="ProtNLM"/>
    </source>
</evidence>
<dbReference type="AlphaFoldDB" id="A0A235C0Z1"/>
<evidence type="ECO:0000313" key="3">
    <source>
        <dbReference type="Proteomes" id="UP000215215"/>
    </source>
</evidence>
<reference evidence="2 3" key="1">
    <citation type="submission" date="2017-07" db="EMBL/GenBank/DDBJ databases">
        <title>Recovery of genomes from metagenomes via a dereplication, aggregation, and scoring strategy.</title>
        <authorList>
            <person name="Sieber C.M."/>
            <person name="Probst A.J."/>
            <person name="Sharrar A."/>
            <person name="Thomas B.C."/>
            <person name="Hess M."/>
            <person name="Tringe S.G."/>
            <person name="Banfield J.F."/>
        </authorList>
    </citation>
    <scope>NUCLEOTIDE SEQUENCE [LARGE SCALE GENOMIC DNA]</scope>
    <source>
        <strain evidence="2">JGI_Cruoil_03_44_89</strain>
    </source>
</reference>
<accession>A0A235C0Z1</accession>
<feature type="compositionally biased region" description="Polar residues" evidence="1">
    <location>
        <begin position="311"/>
        <end position="320"/>
    </location>
</feature>
<feature type="region of interest" description="Disordered" evidence="1">
    <location>
        <begin position="311"/>
        <end position="361"/>
    </location>
</feature>
<gene>
    <name evidence="2" type="ORF">CH333_00870</name>
</gene>
<sequence length="361" mass="39787">MATPIEPGDLVIHVLNVGFGDDILIGLPADDTGKRSYGLVDCKDAEKTRSYLNKLMPNPSERSRLAFICATHPHQDHIKGIKSLLTDSTYRPLEFWDSGFRHNSRTYRGILETLATKDIKMIRVSSGMEWYYGRVRITVLSPSVALRNKYATYGVDMNNASIVLRLEHHSEDVLLMCSREYTGRVSLEAERTAGRSVVILAGDAEFDSWAQISEEYPRLERTSAHDPLVKKMINHLACGVVKVAHHGSMHSAPLDIYEKMKPEVAVVSTEQRVSTKQAAGRTLTRGLFPHQSATIALEECGVRILTTDGSYESQPAQGGSQKDPAMAHPGSIVVVVPSGGTPRWKKLNDGIGDVPDPPTEV</sequence>
<protein>
    <recommendedName>
        <fullName evidence="4">Metallo-beta-lactamase domain-containing protein</fullName>
    </recommendedName>
</protein>